<accession>A0A9W6G0L0</accession>
<dbReference type="CDD" id="cd14740">
    <property type="entry name" value="PAAR_4"/>
    <property type="match status" value="1"/>
</dbReference>
<reference evidence="1" key="1">
    <citation type="submission" date="2022-12" db="EMBL/GenBank/DDBJ databases">
        <title>Reference genome sequencing for broad-spectrum identification of bacterial and archaeal isolates by mass spectrometry.</title>
        <authorList>
            <person name="Sekiguchi Y."/>
            <person name="Tourlousse D.M."/>
        </authorList>
    </citation>
    <scope>NUCLEOTIDE SEQUENCE</scope>
    <source>
        <strain evidence="1">H2</strain>
    </source>
</reference>
<dbReference type="EMBL" id="BSDS01000001">
    <property type="protein sequence ID" value="GLI38331.1"/>
    <property type="molecule type" value="Genomic_DNA"/>
</dbReference>
<evidence type="ECO:0000313" key="1">
    <source>
        <dbReference type="EMBL" id="GLI38331.1"/>
    </source>
</evidence>
<organism evidence="1 2">
    <name type="scientific">Geobacter hydrogenophilus</name>
    <dbReference type="NCBI Taxonomy" id="40983"/>
    <lineage>
        <taxon>Bacteria</taxon>
        <taxon>Pseudomonadati</taxon>
        <taxon>Thermodesulfobacteriota</taxon>
        <taxon>Desulfuromonadia</taxon>
        <taxon>Geobacterales</taxon>
        <taxon>Geobacteraceae</taxon>
        <taxon>Geobacter</taxon>
    </lineage>
</organism>
<dbReference type="RefSeq" id="WP_214187602.1">
    <property type="nucleotide sequence ID" value="NZ_BSDS01000001.1"/>
</dbReference>
<dbReference type="Pfam" id="PF13665">
    <property type="entry name" value="Tox-PAAR-like"/>
    <property type="match status" value="1"/>
</dbReference>
<keyword evidence="2" id="KW-1185">Reference proteome</keyword>
<comment type="caution">
    <text evidence="1">The sequence shown here is derived from an EMBL/GenBank/DDBJ whole genome shotgun (WGS) entry which is preliminary data.</text>
</comment>
<gene>
    <name evidence="1" type="ORF">GHYDROH2_18320</name>
</gene>
<evidence type="ECO:0008006" key="3">
    <source>
        <dbReference type="Google" id="ProtNLM"/>
    </source>
</evidence>
<protein>
    <recommendedName>
        <fullName evidence="3">Tox-PAAR-like domain-containing protein</fullName>
    </recommendedName>
</protein>
<proteinExistence type="predicted"/>
<name>A0A9W6G0L0_9BACT</name>
<evidence type="ECO:0000313" key="2">
    <source>
        <dbReference type="Proteomes" id="UP001144352"/>
    </source>
</evidence>
<dbReference type="AlphaFoldDB" id="A0A9W6G0L0"/>
<dbReference type="Proteomes" id="UP001144352">
    <property type="component" value="Unassembled WGS sequence"/>
</dbReference>
<sequence>MSTNTIVNGQTVVHKDSGGVLTTGPDVCKTPIGPSVVPIPYTNVAKSADTSNGSKTVSVDGNPIMLKGSVFSVSTGDEPGTVGGTSSGVTKGKAKFVNYSFDVMVEGKPTCRRLDPMVSNLSASGNTPPAPLVQGNVGAEARDAVCHVLSIAFVFKHPHVITGRAEQPRLKLPYTASGPETFKYEGGHDYVGVLLDHVEPGTYTLTIDKFDLDDRPIEESKA</sequence>